<accession>A0A4R8A044</accession>
<keyword evidence="1" id="KW-1133">Transmembrane helix</keyword>
<proteinExistence type="predicted"/>
<evidence type="ECO:0000313" key="3">
    <source>
        <dbReference type="Proteomes" id="UP000295447"/>
    </source>
</evidence>
<dbReference type="AlphaFoldDB" id="A0A4R8A044"/>
<evidence type="ECO:0008006" key="4">
    <source>
        <dbReference type="Google" id="ProtNLM"/>
    </source>
</evidence>
<feature type="transmembrane region" description="Helical" evidence="1">
    <location>
        <begin position="135"/>
        <end position="152"/>
    </location>
</feature>
<name>A0A4R8A044_9ACTN</name>
<keyword evidence="3" id="KW-1185">Reference proteome</keyword>
<comment type="caution">
    <text evidence="2">The sequence shown here is derived from an EMBL/GenBank/DDBJ whole genome shotgun (WGS) entry which is preliminary data.</text>
</comment>
<sequence>MPPGKHRYDRDGVDGPWIERMVLSTPAGDWSTLRLVLSLLWVVVMAGLSTSFAYDDLVLDQRGEVVRAHVFRTNYDQRGPSFNAELQAPFAGVQVIVEEIHQRPAVGDVIELQVDPRKPTRVRDPQSWRWNPIDFAFIALAPTGLLIVWARVSRSLRKRRRE</sequence>
<organism evidence="2 3">
    <name type="scientific">Kribbella kalugense</name>
    <dbReference type="NCBI Taxonomy" id="2512221"/>
    <lineage>
        <taxon>Bacteria</taxon>
        <taxon>Bacillati</taxon>
        <taxon>Actinomycetota</taxon>
        <taxon>Actinomycetes</taxon>
        <taxon>Propionibacteriales</taxon>
        <taxon>Kribbellaceae</taxon>
        <taxon>Kribbella</taxon>
    </lineage>
</organism>
<evidence type="ECO:0000256" key="1">
    <source>
        <dbReference type="SAM" id="Phobius"/>
    </source>
</evidence>
<reference evidence="2 3" key="1">
    <citation type="submission" date="2019-03" db="EMBL/GenBank/DDBJ databases">
        <title>Genomic Encyclopedia of Type Strains, Phase III (KMG-III): the genomes of soil and plant-associated and newly described type strains.</title>
        <authorList>
            <person name="Whitman W."/>
        </authorList>
    </citation>
    <scope>NUCLEOTIDE SEQUENCE [LARGE SCALE GENOMIC DNA]</scope>
    <source>
        <strain evidence="2 3">VKM Ac-2570</strain>
    </source>
</reference>
<protein>
    <recommendedName>
        <fullName evidence="4">DUF3592 domain-containing protein</fullName>
    </recommendedName>
</protein>
<gene>
    <name evidence="2" type="ORF">EV650_2590</name>
</gene>
<dbReference type="EMBL" id="SODF01000001">
    <property type="protein sequence ID" value="TDW23732.1"/>
    <property type="molecule type" value="Genomic_DNA"/>
</dbReference>
<keyword evidence="1" id="KW-0812">Transmembrane</keyword>
<evidence type="ECO:0000313" key="2">
    <source>
        <dbReference type="EMBL" id="TDW23732.1"/>
    </source>
</evidence>
<feature type="transmembrane region" description="Helical" evidence="1">
    <location>
        <begin position="35"/>
        <end position="54"/>
    </location>
</feature>
<dbReference type="Proteomes" id="UP000295447">
    <property type="component" value="Unassembled WGS sequence"/>
</dbReference>
<dbReference type="RefSeq" id="WP_134118606.1">
    <property type="nucleotide sequence ID" value="NZ_SODF01000001.1"/>
</dbReference>
<keyword evidence="1" id="KW-0472">Membrane</keyword>